<feature type="region of interest" description="Disordered" evidence="1">
    <location>
        <begin position="38"/>
        <end position="108"/>
    </location>
</feature>
<feature type="region of interest" description="Disordered" evidence="1">
    <location>
        <begin position="137"/>
        <end position="162"/>
    </location>
</feature>
<dbReference type="AlphaFoldDB" id="A0A4U7KL02"/>
<dbReference type="OrthoDB" id="2549725at2759"/>
<dbReference type="SUPFAM" id="SSF52047">
    <property type="entry name" value="RNI-like"/>
    <property type="match status" value="1"/>
</dbReference>
<evidence type="ECO:0000256" key="1">
    <source>
        <dbReference type="SAM" id="MobiDB-lite"/>
    </source>
</evidence>
<sequence>MVTQAESSKPSVNERLARAREEDLRRCRNLQAKLARAQLHDEDHLGPPAATPKQRLITDHVTSSSSQRTGLMFLLSTEQAQRERDQRSRERQLKRQVAGPIPPESWRDDFDRLSIRKGVASHFDRQLLQDLISSTAAAGEGGDDADGTSPNNGDALERERELRQRARKHRAAICAGLRYHHNLADDGAGVPEILSLRDMTLCVIADALNRPSLASMGQGRDHGLAPDMDRAQLREVLEYLPRHIRDRMLALCGRLAATEWPLSEWTARALVDLHRRQDITLERSQTPPNQEADEDWENSIDSDPYPTAFSFTTSKGATTATGILDLSFAAVSPRTIHRMLSSSISTAAFSLTTLSLAGYNTSPAANNSSLDSPQMHSIFASLPNLRVLSLAGSRLSSRRDDVGDGGDSQRAAVFLRKLSRSLGKLEMLDLGGCAWVCADAVLAVSWANGAWPRLKCLLLTGCEAVVDPRVAKDTLELGDASVWRPAGNHVAPWHATHSQRDVLHTNDQPATREGALYDAYTDNLHRDPFDLFAAPVQLRTAGRATFGDYVTHAIQPAIITHMTPTPPNGPTNSVLMEYVRCPRSAGKVEMWQWQRARILDAVRGRAQPSAKRRGWIDVYF</sequence>
<dbReference type="RefSeq" id="XP_029736659.1">
    <property type="nucleotide sequence ID" value="XM_029887167.1"/>
</dbReference>
<dbReference type="GeneID" id="40729471"/>
<dbReference type="Proteomes" id="UP000306050">
    <property type="component" value="Chromosome SGRAM_9"/>
</dbReference>
<dbReference type="EMBL" id="SRRM01000022">
    <property type="protein sequence ID" value="TKY84674.1"/>
    <property type="molecule type" value="Genomic_DNA"/>
</dbReference>
<feature type="compositionally biased region" description="Polar residues" evidence="1">
    <location>
        <begin position="60"/>
        <end position="69"/>
    </location>
</feature>
<name>A0A4U7KL02_9BASI</name>
<reference evidence="2 3" key="1">
    <citation type="submission" date="2019-05" db="EMBL/GenBank/DDBJ databases">
        <title>Sporisorium graminicola CBS 10092 draft sequencing and annotation.</title>
        <authorList>
            <person name="Solano-Gonzalez S."/>
            <person name="Caddick M.X."/>
            <person name="Darby A."/>
        </authorList>
    </citation>
    <scope>NUCLEOTIDE SEQUENCE [LARGE SCALE GENOMIC DNA]</scope>
    <source>
        <strain evidence="2 3">CBS 10092</strain>
    </source>
</reference>
<proteinExistence type="predicted"/>
<protein>
    <submittedName>
        <fullName evidence="2">Uncharacterized protein</fullName>
    </submittedName>
</protein>
<feature type="compositionally biased region" description="Polar residues" evidence="1">
    <location>
        <begin position="1"/>
        <end position="11"/>
    </location>
</feature>
<organism evidence="2 3">
    <name type="scientific">Sporisorium graminicola</name>
    <dbReference type="NCBI Taxonomy" id="280036"/>
    <lineage>
        <taxon>Eukaryota</taxon>
        <taxon>Fungi</taxon>
        <taxon>Dikarya</taxon>
        <taxon>Basidiomycota</taxon>
        <taxon>Ustilaginomycotina</taxon>
        <taxon>Ustilaginomycetes</taxon>
        <taxon>Ustilaginales</taxon>
        <taxon>Ustilaginaceae</taxon>
        <taxon>Sporisorium</taxon>
    </lineage>
</organism>
<comment type="caution">
    <text evidence="2">The sequence shown here is derived from an EMBL/GenBank/DDBJ whole genome shotgun (WGS) entry which is preliminary data.</text>
</comment>
<accession>A0A4U7KL02</accession>
<dbReference type="Gene3D" id="3.80.10.10">
    <property type="entry name" value="Ribonuclease Inhibitor"/>
    <property type="match status" value="1"/>
</dbReference>
<feature type="compositionally biased region" description="Basic and acidic residues" evidence="1">
    <location>
        <begin position="80"/>
        <end position="93"/>
    </location>
</feature>
<evidence type="ECO:0000313" key="2">
    <source>
        <dbReference type="EMBL" id="TKY84674.1"/>
    </source>
</evidence>
<feature type="region of interest" description="Disordered" evidence="1">
    <location>
        <begin position="1"/>
        <end position="20"/>
    </location>
</feature>
<dbReference type="KEGG" id="sgra:EX895_006576"/>
<evidence type="ECO:0000313" key="3">
    <source>
        <dbReference type="Proteomes" id="UP000306050"/>
    </source>
</evidence>
<dbReference type="InterPro" id="IPR032675">
    <property type="entry name" value="LRR_dom_sf"/>
</dbReference>
<gene>
    <name evidence="2" type="ORF">EX895_006576</name>
</gene>
<keyword evidence="3" id="KW-1185">Reference proteome</keyword>